<evidence type="ECO:0000313" key="2">
    <source>
        <dbReference type="Proteomes" id="UP000192573"/>
    </source>
</evidence>
<gene>
    <name evidence="1" type="ORF">BZK42_27605</name>
</gene>
<dbReference type="Proteomes" id="UP000192573">
    <property type="component" value="Unassembled WGS sequence"/>
</dbReference>
<dbReference type="AlphaFoldDB" id="A0A1V8NR90"/>
<dbReference type="EMBL" id="NAEW01000053">
    <property type="protein sequence ID" value="OQM38923.1"/>
    <property type="molecule type" value="Genomic_DNA"/>
</dbReference>
<comment type="caution">
    <text evidence="1">The sequence shown here is derived from an EMBL/GenBank/DDBJ whole genome shotgun (WGS) entry which is preliminary data.</text>
</comment>
<proteinExistence type="predicted"/>
<organism evidence="1 2">
    <name type="scientific">Citrobacter braakii</name>
    <dbReference type="NCBI Taxonomy" id="57706"/>
    <lineage>
        <taxon>Bacteria</taxon>
        <taxon>Pseudomonadati</taxon>
        <taxon>Pseudomonadota</taxon>
        <taxon>Gammaproteobacteria</taxon>
        <taxon>Enterobacterales</taxon>
        <taxon>Enterobacteriaceae</taxon>
        <taxon>Citrobacter</taxon>
        <taxon>Citrobacter freundii complex</taxon>
    </lineage>
</organism>
<sequence>MNRLTKAAIHYAMFSSLEGYVSAVVDSVEFESGIKLNDEEQQQQVYRLIEKVITSATCKGGTA</sequence>
<name>A0A1V8NR90_CITBR</name>
<evidence type="ECO:0000313" key="1">
    <source>
        <dbReference type="EMBL" id="OQM38923.1"/>
    </source>
</evidence>
<reference evidence="1 2" key="1">
    <citation type="submission" date="2017-03" db="EMBL/GenBank/DDBJ databases">
        <authorList>
            <person name="Afonso C.L."/>
            <person name="Miller P.J."/>
            <person name="Scott M.A."/>
            <person name="Spackman E."/>
            <person name="Goraichik I."/>
            <person name="Dimitrov K.M."/>
            <person name="Suarez D.L."/>
            <person name="Swayne D.E."/>
        </authorList>
    </citation>
    <scope>NUCLEOTIDE SEQUENCE [LARGE SCALE GENOMIC DNA]</scope>
    <source>
        <strain evidence="1 2">ATCC 51113</strain>
    </source>
</reference>
<accession>A0A1V8NR90</accession>
<protein>
    <submittedName>
        <fullName evidence="1">Uncharacterized protein</fullName>
    </submittedName>
</protein>
<dbReference type="RefSeq" id="WP_080861506.1">
    <property type="nucleotide sequence ID" value="NZ_CP077405.1"/>
</dbReference>